<comment type="similarity">
    <text evidence="5">Belongs to the Omp25/RopB family.</text>
</comment>
<evidence type="ECO:0000256" key="5">
    <source>
        <dbReference type="ARBA" id="ARBA00038306"/>
    </source>
</evidence>
<reference evidence="8 9" key="1">
    <citation type="submission" date="2018-02" db="EMBL/GenBank/DDBJ databases">
        <title>Whole genome sequencing of endophytic bacterium.</title>
        <authorList>
            <person name="Eedara R."/>
            <person name="Podile A.R."/>
        </authorList>
    </citation>
    <scope>NUCLEOTIDE SEQUENCE [LARGE SCALE GENOMIC DNA]</scope>
    <source>
        <strain evidence="8 9">RP1T</strain>
    </source>
</reference>
<accession>A0A2S9QJX7</accession>
<organism evidence="8 9">
    <name type="scientific">Labrys okinawensis</name>
    <dbReference type="NCBI Taxonomy" id="346911"/>
    <lineage>
        <taxon>Bacteria</taxon>
        <taxon>Pseudomonadati</taxon>
        <taxon>Pseudomonadota</taxon>
        <taxon>Alphaproteobacteria</taxon>
        <taxon>Hyphomicrobiales</taxon>
        <taxon>Xanthobacteraceae</taxon>
        <taxon>Labrys</taxon>
    </lineage>
</organism>
<comment type="subcellular location">
    <subcellularLocation>
        <location evidence="1">Cell outer membrane</location>
    </subcellularLocation>
</comment>
<keyword evidence="2 6" id="KW-0732">Signal</keyword>
<dbReference type="AlphaFoldDB" id="A0A2S9QJX7"/>
<sequence length="230" mass="24407">MKMRMSAAVTALILTSTAAFGADLAPSSVEPVPPAALPFSWTGFYAGANIGYAFGGDDRVGVHYPNYIGDIGKASGKGILGGLQAGYNYQLDNIVIGLEADIQGSQIKDSVTGSVAGIPGKGQSDVKWYGTLRPRIGYAFDRFLIYATGGLAYGNIDYKLNYDGVSIKDSSTKLGWTAGAGVEYAFTDNLSGRLEYQYVDFGGYRVGNANLSTKATPDFHAVRVGLNYKF</sequence>
<dbReference type="Gene3D" id="2.40.160.20">
    <property type="match status" value="1"/>
</dbReference>
<evidence type="ECO:0000256" key="3">
    <source>
        <dbReference type="ARBA" id="ARBA00023136"/>
    </source>
</evidence>
<feature type="domain" description="Outer membrane protein beta-barrel" evidence="7">
    <location>
        <begin position="40"/>
        <end position="230"/>
    </location>
</feature>
<evidence type="ECO:0000256" key="6">
    <source>
        <dbReference type="SAM" id="SignalP"/>
    </source>
</evidence>
<feature type="signal peptide" evidence="6">
    <location>
        <begin position="1"/>
        <end position="21"/>
    </location>
</feature>
<dbReference type="InterPro" id="IPR051692">
    <property type="entry name" value="OMP-like"/>
</dbReference>
<protein>
    <submittedName>
        <fullName evidence="8">Porin family protein</fullName>
    </submittedName>
</protein>
<keyword evidence="3" id="KW-0472">Membrane</keyword>
<dbReference type="Proteomes" id="UP000237682">
    <property type="component" value="Unassembled WGS sequence"/>
</dbReference>
<evidence type="ECO:0000256" key="2">
    <source>
        <dbReference type="ARBA" id="ARBA00022729"/>
    </source>
</evidence>
<name>A0A2S9QJX7_9HYPH</name>
<evidence type="ECO:0000313" key="9">
    <source>
        <dbReference type="Proteomes" id="UP000237682"/>
    </source>
</evidence>
<dbReference type="PANTHER" id="PTHR34001">
    <property type="entry name" value="BLL7405 PROTEIN"/>
    <property type="match status" value="1"/>
</dbReference>
<dbReference type="EMBL" id="PUEJ01000001">
    <property type="protein sequence ID" value="PRH89653.1"/>
    <property type="molecule type" value="Genomic_DNA"/>
</dbReference>
<keyword evidence="9" id="KW-1185">Reference proteome</keyword>
<keyword evidence="4" id="KW-0998">Cell outer membrane</keyword>
<dbReference type="NCBIfam" id="TIGR01414">
    <property type="entry name" value="autotrans_barl"/>
    <property type="match status" value="1"/>
</dbReference>
<dbReference type="PANTHER" id="PTHR34001:SF3">
    <property type="entry name" value="BLL7405 PROTEIN"/>
    <property type="match status" value="1"/>
</dbReference>
<dbReference type="GO" id="GO:0009279">
    <property type="term" value="C:cell outer membrane"/>
    <property type="evidence" value="ECO:0007669"/>
    <property type="project" value="UniProtKB-SubCell"/>
</dbReference>
<evidence type="ECO:0000313" key="8">
    <source>
        <dbReference type="EMBL" id="PRH89653.1"/>
    </source>
</evidence>
<gene>
    <name evidence="8" type="ORF">C5L14_03580</name>
</gene>
<dbReference type="OrthoDB" id="9815357at2"/>
<dbReference type="InterPro" id="IPR011250">
    <property type="entry name" value="OMP/PagP_B-barrel"/>
</dbReference>
<evidence type="ECO:0000256" key="4">
    <source>
        <dbReference type="ARBA" id="ARBA00023237"/>
    </source>
</evidence>
<feature type="chain" id="PRO_5015432202" evidence="6">
    <location>
        <begin position="22"/>
        <end position="230"/>
    </location>
</feature>
<evidence type="ECO:0000259" key="7">
    <source>
        <dbReference type="Pfam" id="PF13505"/>
    </source>
</evidence>
<comment type="caution">
    <text evidence="8">The sequence shown here is derived from an EMBL/GenBank/DDBJ whole genome shotgun (WGS) entry which is preliminary data.</text>
</comment>
<proteinExistence type="inferred from homology"/>
<dbReference type="SUPFAM" id="SSF56925">
    <property type="entry name" value="OMPA-like"/>
    <property type="match status" value="1"/>
</dbReference>
<dbReference type="InterPro" id="IPR027385">
    <property type="entry name" value="Beta-barrel_OMP"/>
</dbReference>
<dbReference type="InterPro" id="IPR006315">
    <property type="entry name" value="OM_autotransptr_brl_dom"/>
</dbReference>
<dbReference type="Pfam" id="PF13505">
    <property type="entry name" value="OMP_b-brl"/>
    <property type="match status" value="1"/>
</dbReference>
<evidence type="ECO:0000256" key="1">
    <source>
        <dbReference type="ARBA" id="ARBA00004442"/>
    </source>
</evidence>